<reference evidence="2" key="1">
    <citation type="submission" date="2024-06" db="EMBL/GenBank/DDBJ databases">
        <authorList>
            <consortium name="consrtm"/>
            <person name="Uemura M."/>
            <person name="Terahara T."/>
        </authorList>
    </citation>
    <scope>NUCLEOTIDE SEQUENCE</scope>
    <source>
        <strain evidence="2">KM77-8</strain>
    </source>
</reference>
<sequence length="114" mass="11807">MTNGKEHQTTSSSTRKNALNLPYVQEWSPSPSTRLTGPKSASKRNSQTVDPVMAGVAHAPSPASINASRGTARTRVSSTASAHPTASVHTTQAAANTTVASSTCQNRSSRKSSA</sequence>
<evidence type="ECO:0000256" key="1">
    <source>
        <dbReference type="SAM" id="MobiDB-lite"/>
    </source>
</evidence>
<proteinExistence type="predicted"/>
<name>A0AAT9HX88_9ACTN</name>
<protein>
    <submittedName>
        <fullName evidence="2">Uncharacterized protein</fullName>
    </submittedName>
</protein>
<gene>
    <name evidence="2" type="ORF">SHKM778_83780</name>
</gene>
<feature type="region of interest" description="Disordered" evidence="1">
    <location>
        <begin position="1"/>
        <end position="114"/>
    </location>
</feature>
<evidence type="ECO:0000313" key="2">
    <source>
        <dbReference type="EMBL" id="BFO21990.1"/>
    </source>
</evidence>
<reference evidence="2" key="2">
    <citation type="submission" date="2024-07" db="EMBL/GenBank/DDBJ databases">
        <title>Streptomyces haneummycinica sp. nov., a new antibiotic-producing actinobacterium isolated from marine sediment.</title>
        <authorList>
            <person name="Uemura M."/>
            <person name="Hamada M."/>
            <person name="Hirano S."/>
            <person name="Kobayashi K."/>
            <person name="Ohshiro T."/>
            <person name="Kobayashi T."/>
            <person name="Terahara T."/>
        </authorList>
    </citation>
    <scope>NUCLEOTIDE SEQUENCE</scope>
    <source>
        <strain evidence="2">KM77-8</strain>
    </source>
</reference>
<dbReference type="EMBL" id="AP035768">
    <property type="protein sequence ID" value="BFO21990.1"/>
    <property type="molecule type" value="Genomic_DNA"/>
</dbReference>
<feature type="compositionally biased region" description="Polar residues" evidence="1">
    <location>
        <begin position="63"/>
        <end position="107"/>
    </location>
</feature>
<accession>A0AAT9HX88</accession>
<organism evidence="2">
    <name type="scientific">Streptomyces haneummycinicus</name>
    <dbReference type="NCBI Taxonomy" id="3074435"/>
    <lineage>
        <taxon>Bacteria</taxon>
        <taxon>Bacillati</taxon>
        <taxon>Actinomycetota</taxon>
        <taxon>Actinomycetes</taxon>
        <taxon>Kitasatosporales</taxon>
        <taxon>Streptomycetaceae</taxon>
        <taxon>Streptomyces</taxon>
    </lineage>
</organism>
<dbReference type="AlphaFoldDB" id="A0AAT9HX88"/>